<name>R6JRD2_9FIRM</name>
<gene>
    <name evidence="12" type="ORF">BN486_03687</name>
</gene>
<proteinExistence type="predicted"/>
<evidence type="ECO:0000256" key="3">
    <source>
        <dbReference type="ARBA" id="ARBA00022741"/>
    </source>
</evidence>
<dbReference type="SUPFAM" id="SSF55060">
    <property type="entry name" value="GHMP Kinase, C-terminal domain"/>
    <property type="match status" value="1"/>
</dbReference>
<evidence type="ECO:0000256" key="4">
    <source>
        <dbReference type="ARBA" id="ARBA00022777"/>
    </source>
</evidence>
<dbReference type="PANTHER" id="PTHR10457">
    <property type="entry name" value="MEVALONATE KINASE/GALACTOKINASE"/>
    <property type="match status" value="1"/>
</dbReference>
<evidence type="ECO:0000256" key="5">
    <source>
        <dbReference type="ARBA" id="ARBA00022840"/>
    </source>
</evidence>
<dbReference type="Pfam" id="PF00288">
    <property type="entry name" value="GHMP_kinases_N"/>
    <property type="match status" value="1"/>
</dbReference>
<feature type="domain" description="Galactokinase N-terminal" evidence="11">
    <location>
        <begin position="6"/>
        <end position="54"/>
    </location>
</feature>
<dbReference type="AlphaFoldDB" id="R6JRD2"/>
<reference evidence="12" key="1">
    <citation type="submission" date="2012-11" db="EMBL/GenBank/DDBJ databases">
        <title>Dependencies among metagenomic species, viruses, plasmids and units of genetic variation.</title>
        <authorList>
            <person name="Nielsen H.B."/>
            <person name="Almeida M."/>
            <person name="Juncker A.S."/>
            <person name="Rasmussen S."/>
            <person name="Li J."/>
            <person name="Sunagawa S."/>
            <person name="Plichta D."/>
            <person name="Gautier L."/>
            <person name="Le Chatelier E."/>
            <person name="Peletier E."/>
            <person name="Bonde I."/>
            <person name="Nielsen T."/>
            <person name="Manichanh C."/>
            <person name="Arumugam M."/>
            <person name="Batto J."/>
            <person name="Santos M.B.Q.D."/>
            <person name="Blom N."/>
            <person name="Borruel N."/>
            <person name="Burgdorf K.S."/>
            <person name="Boumezbeur F."/>
            <person name="Casellas F."/>
            <person name="Dore J."/>
            <person name="Guarner F."/>
            <person name="Hansen T."/>
            <person name="Hildebrand F."/>
            <person name="Kaas R.S."/>
            <person name="Kennedy S."/>
            <person name="Kristiansen K."/>
            <person name="Kultima J.R."/>
            <person name="Leonard P."/>
            <person name="Levenez F."/>
            <person name="Lund O."/>
            <person name="Moumen B."/>
            <person name="Le Paslier D."/>
            <person name="Pons N."/>
            <person name="Pedersen O."/>
            <person name="Prifti E."/>
            <person name="Qin J."/>
            <person name="Raes J."/>
            <person name="Tap J."/>
            <person name="Tims S."/>
            <person name="Ussery D.W."/>
            <person name="Yamada T."/>
            <person name="MetaHit consortium"/>
            <person name="Renault P."/>
            <person name="Sicheritz-Ponten T."/>
            <person name="Bork P."/>
            <person name="Wang J."/>
            <person name="Brunak S."/>
            <person name="Ehrlich S.D."/>
        </authorList>
    </citation>
    <scope>NUCLEOTIDE SEQUENCE [LARGE SCALE GENOMIC DNA]</scope>
</reference>
<accession>R6JRD2</accession>
<evidence type="ECO:0000259" key="11">
    <source>
        <dbReference type="Pfam" id="PF10509"/>
    </source>
</evidence>
<protein>
    <submittedName>
        <fullName evidence="12">GHMP kinase family protein</fullName>
    </submittedName>
</protein>
<dbReference type="GO" id="GO:0005829">
    <property type="term" value="C:cytosol"/>
    <property type="evidence" value="ECO:0007669"/>
    <property type="project" value="TreeGrafter"/>
</dbReference>
<keyword evidence="3" id="KW-0547">Nucleotide-binding</keyword>
<dbReference type="EMBL" id="CBDY010000342">
    <property type="protein sequence ID" value="CDB63865.1"/>
    <property type="molecule type" value="Genomic_DNA"/>
</dbReference>
<dbReference type="GO" id="GO:0005524">
    <property type="term" value="F:ATP binding"/>
    <property type="evidence" value="ECO:0007669"/>
    <property type="project" value="UniProtKB-KW"/>
</dbReference>
<dbReference type="SUPFAM" id="SSF54211">
    <property type="entry name" value="Ribosomal protein S5 domain 2-like"/>
    <property type="match status" value="1"/>
</dbReference>
<dbReference type="GO" id="GO:0006012">
    <property type="term" value="P:galactose metabolic process"/>
    <property type="evidence" value="ECO:0007669"/>
    <property type="project" value="UniProtKB-KW"/>
</dbReference>
<dbReference type="InterPro" id="IPR014721">
    <property type="entry name" value="Ribsml_uS5_D2-typ_fold_subgr"/>
</dbReference>
<keyword evidence="6" id="KW-0460">Magnesium</keyword>
<dbReference type="InterPro" id="IPR006204">
    <property type="entry name" value="GHMP_kinase_N_dom"/>
</dbReference>
<evidence type="ECO:0000313" key="13">
    <source>
        <dbReference type="Proteomes" id="UP000018009"/>
    </source>
</evidence>
<dbReference type="InterPro" id="IPR036554">
    <property type="entry name" value="GHMP_kinase_C_sf"/>
</dbReference>
<keyword evidence="5" id="KW-0067">ATP-binding</keyword>
<evidence type="ECO:0000256" key="2">
    <source>
        <dbReference type="ARBA" id="ARBA00022723"/>
    </source>
</evidence>
<comment type="caution">
    <text evidence="12">The sequence shown here is derived from an EMBL/GenBank/DDBJ whole genome shotgun (WGS) entry which is preliminary data.</text>
</comment>
<keyword evidence="1" id="KW-0808">Transferase</keyword>
<dbReference type="PRINTS" id="PR00959">
    <property type="entry name" value="MEVGALKINASE"/>
</dbReference>
<dbReference type="Gene3D" id="3.30.70.890">
    <property type="entry name" value="GHMP kinase, C-terminal domain"/>
    <property type="match status" value="1"/>
</dbReference>
<dbReference type="InterPro" id="IPR019539">
    <property type="entry name" value="GalKase_N"/>
</dbReference>
<feature type="domain" description="GHMP kinase N-terminal" evidence="9">
    <location>
        <begin position="90"/>
        <end position="173"/>
    </location>
</feature>
<evidence type="ECO:0000256" key="7">
    <source>
        <dbReference type="ARBA" id="ARBA00023144"/>
    </source>
</evidence>
<dbReference type="InterPro" id="IPR013750">
    <property type="entry name" value="GHMP_kinase_C_dom"/>
</dbReference>
<evidence type="ECO:0000256" key="1">
    <source>
        <dbReference type="ARBA" id="ARBA00022679"/>
    </source>
</evidence>
<dbReference type="PRINTS" id="PR00473">
    <property type="entry name" value="GALCTOKINASE"/>
</dbReference>
<dbReference type="Pfam" id="PF10509">
    <property type="entry name" value="GalKase_gal_bdg"/>
    <property type="match status" value="1"/>
</dbReference>
<sequence length="390" mass="43565">MKCTEVYEQFYHKSPEAVAFCPYRISPLGAHIDHQFGKINGLAIDKGIHMAYRPKQNGIIELQSLNFPKRAQFHVNSVPEYKEGDWADHLRGATKMLGEKYPLHVGLSGVIEGSLPSGGISSSAAVIICFLSALCKVNDIHLTPMEMILTAKAAENQYVGVNCGKLDQSCEVLSKKNHLLYLDTRDDSFELIPTADTMKPYKIAILFSGLERSLANSKYNLRQDECKAAAYALMGYADMDYGTFAETRLRSVPVEVFETYKDRLPELWRRRATHYYTEFARAEAGAELWRKGNLEGYGQLVFASGKSSIENYECGCDELKKLYEIMVSTKGIYGGRFSGAGFKGCCMALINPEYAEEIEAKVTAEYLRAYPALEGKYSFHLCESADGVVL</sequence>
<feature type="domain" description="GHMP kinase C-terminal" evidence="10">
    <location>
        <begin position="291"/>
        <end position="366"/>
    </location>
</feature>
<evidence type="ECO:0000256" key="8">
    <source>
        <dbReference type="ARBA" id="ARBA00023277"/>
    </source>
</evidence>
<dbReference type="InterPro" id="IPR020568">
    <property type="entry name" value="Ribosomal_Su5_D2-typ_SF"/>
</dbReference>
<evidence type="ECO:0000259" key="10">
    <source>
        <dbReference type="Pfam" id="PF08544"/>
    </source>
</evidence>
<dbReference type="InterPro" id="IPR006206">
    <property type="entry name" value="Mevalonate/galactokinase"/>
</dbReference>
<dbReference type="PIRSF" id="PIRSF000530">
    <property type="entry name" value="Galactokinase"/>
    <property type="match status" value="1"/>
</dbReference>
<dbReference type="Gene3D" id="3.30.230.10">
    <property type="match status" value="1"/>
</dbReference>
<dbReference type="Proteomes" id="UP000018009">
    <property type="component" value="Unassembled WGS sequence"/>
</dbReference>
<keyword evidence="8" id="KW-0119">Carbohydrate metabolism</keyword>
<dbReference type="PANTHER" id="PTHR10457:SF6">
    <property type="entry name" value="GALACTURONOKINASE"/>
    <property type="match status" value="1"/>
</dbReference>
<dbReference type="Pfam" id="PF08544">
    <property type="entry name" value="GHMP_kinases_C"/>
    <property type="match status" value="1"/>
</dbReference>
<evidence type="ECO:0000259" key="9">
    <source>
        <dbReference type="Pfam" id="PF00288"/>
    </source>
</evidence>
<dbReference type="InterPro" id="IPR000705">
    <property type="entry name" value="Galactokinase"/>
</dbReference>
<keyword evidence="7" id="KW-0299">Galactose metabolism</keyword>
<evidence type="ECO:0000313" key="12">
    <source>
        <dbReference type="EMBL" id="CDB63865.1"/>
    </source>
</evidence>
<dbReference type="GO" id="GO:0004335">
    <property type="term" value="F:galactokinase activity"/>
    <property type="evidence" value="ECO:0007669"/>
    <property type="project" value="InterPro"/>
</dbReference>
<dbReference type="RefSeq" id="WP_022203170.1">
    <property type="nucleotide sequence ID" value="NZ_FR886101.1"/>
</dbReference>
<dbReference type="GO" id="GO:0046872">
    <property type="term" value="F:metal ion binding"/>
    <property type="evidence" value="ECO:0007669"/>
    <property type="project" value="UniProtKB-KW"/>
</dbReference>
<keyword evidence="2" id="KW-0479">Metal-binding</keyword>
<evidence type="ECO:0000256" key="6">
    <source>
        <dbReference type="ARBA" id="ARBA00022842"/>
    </source>
</evidence>
<dbReference type="FunFam" id="3.30.70.890:FF:000001">
    <property type="entry name" value="Galactokinase"/>
    <property type="match status" value="1"/>
</dbReference>
<organism evidence="12 13">
    <name type="scientific">[Clostridium] clostridioforme CAG:132</name>
    <dbReference type="NCBI Taxonomy" id="1263065"/>
    <lineage>
        <taxon>Bacteria</taxon>
        <taxon>Bacillati</taxon>
        <taxon>Bacillota</taxon>
        <taxon>Clostridia</taxon>
        <taxon>Lachnospirales</taxon>
        <taxon>Lachnospiraceae</taxon>
        <taxon>Enterocloster</taxon>
    </lineage>
</organism>
<keyword evidence="4 12" id="KW-0418">Kinase</keyword>